<gene>
    <name evidence="1" type="ORF">BSTOLATCC_MIC221</name>
</gene>
<accession>A0AAU9I6V7</accession>
<organism evidence="1 2">
    <name type="scientific">Blepharisma stoltei</name>
    <dbReference type="NCBI Taxonomy" id="1481888"/>
    <lineage>
        <taxon>Eukaryota</taxon>
        <taxon>Sar</taxon>
        <taxon>Alveolata</taxon>
        <taxon>Ciliophora</taxon>
        <taxon>Postciliodesmatophora</taxon>
        <taxon>Heterotrichea</taxon>
        <taxon>Heterotrichida</taxon>
        <taxon>Blepharismidae</taxon>
        <taxon>Blepharisma</taxon>
    </lineage>
</organism>
<comment type="caution">
    <text evidence="1">The sequence shown here is derived from an EMBL/GenBank/DDBJ whole genome shotgun (WGS) entry which is preliminary data.</text>
</comment>
<evidence type="ECO:0000313" key="2">
    <source>
        <dbReference type="Proteomes" id="UP001162131"/>
    </source>
</evidence>
<dbReference type="EMBL" id="CAJZBQ010000001">
    <property type="protein sequence ID" value="CAG9310007.1"/>
    <property type="molecule type" value="Genomic_DNA"/>
</dbReference>
<sequence length="69" mass="8177">MITGMMRLILMIAKQSLRQPKEISRFLSPQMGNGQLRSQARYHRVVDLMYDISQFQTVITYWKKNKRSG</sequence>
<dbReference type="Proteomes" id="UP001162131">
    <property type="component" value="Unassembled WGS sequence"/>
</dbReference>
<reference evidence="1" key="1">
    <citation type="submission" date="2021-09" db="EMBL/GenBank/DDBJ databases">
        <authorList>
            <consortium name="AG Swart"/>
            <person name="Singh M."/>
            <person name="Singh A."/>
            <person name="Seah K."/>
            <person name="Emmerich C."/>
        </authorList>
    </citation>
    <scope>NUCLEOTIDE SEQUENCE</scope>
    <source>
        <strain evidence="1">ATCC30299</strain>
    </source>
</reference>
<evidence type="ECO:0000313" key="1">
    <source>
        <dbReference type="EMBL" id="CAG9310007.1"/>
    </source>
</evidence>
<dbReference type="AlphaFoldDB" id="A0AAU9I6V7"/>
<keyword evidence="2" id="KW-1185">Reference proteome</keyword>
<proteinExistence type="predicted"/>
<protein>
    <submittedName>
        <fullName evidence="1">Uncharacterized protein</fullName>
    </submittedName>
</protein>
<name>A0AAU9I6V7_9CILI</name>